<keyword evidence="5" id="KW-0812">Transmembrane</keyword>
<evidence type="ECO:0000256" key="4">
    <source>
        <dbReference type="ARBA" id="ARBA00022452"/>
    </source>
</evidence>
<dbReference type="Pfam" id="PF00691">
    <property type="entry name" value="OmpA"/>
    <property type="match status" value="1"/>
</dbReference>
<reference evidence="14" key="1">
    <citation type="journal article" date="2018" name="Genome Biol.">
        <title>SKESA: strategic k-mer extension for scrupulous assemblies.</title>
        <authorList>
            <person name="Souvorov A."/>
            <person name="Agarwala R."/>
            <person name="Lipman D.J."/>
        </authorList>
    </citation>
    <scope>NUCLEOTIDE SEQUENCE</scope>
    <source>
        <strain evidence="14">OLC2673_Aeromonas</strain>
    </source>
</reference>
<dbReference type="InterPro" id="IPR000498">
    <property type="entry name" value="OmpA-like_TM_dom"/>
</dbReference>
<evidence type="ECO:0000256" key="3">
    <source>
        <dbReference type="ARBA" id="ARBA00022448"/>
    </source>
</evidence>
<dbReference type="GO" id="GO:0009279">
    <property type="term" value="C:cell outer membrane"/>
    <property type="evidence" value="ECO:0007669"/>
    <property type="project" value="UniProtKB-SubCell"/>
</dbReference>
<dbReference type="PANTHER" id="PTHR30329">
    <property type="entry name" value="STATOR ELEMENT OF FLAGELLAR MOTOR COMPLEX"/>
    <property type="match status" value="1"/>
</dbReference>
<dbReference type="PROSITE" id="PS01068">
    <property type="entry name" value="OMPA_1"/>
    <property type="match status" value="1"/>
</dbReference>
<evidence type="ECO:0000256" key="8">
    <source>
        <dbReference type="ARBA" id="ARBA00023136"/>
    </source>
</evidence>
<dbReference type="InterPro" id="IPR036737">
    <property type="entry name" value="OmpA-like_sf"/>
</dbReference>
<keyword evidence="8 11" id="KW-0472">Membrane</keyword>
<dbReference type="InterPro" id="IPR002368">
    <property type="entry name" value="OmpA"/>
</dbReference>
<dbReference type="Gene3D" id="3.30.1330.60">
    <property type="entry name" value="OmpA-like domain"/>
    <property type="match status" value="1"/>
</dbReference>
<dbReference type="SUPFAM" id="SSF56925">
    <property type="entry name" value="OMPA-like"/>
    <property type="match status" value="1"/>
</dbReference>
<evidence type="ECO:0000256" key="9">
    <source>
        <dbReference type="ARBA" id="ARBA00023157"/>
    </source>
</evidence>
<feature type="domain" description="OmpA-like" evidence="13">
    <location>
        <begin position="221"/>
        <end position="348"/>
    </location>
</feature>
<evidence type="ECO:0000256" key="5">
    <source>
        <dbReference type="ARBA" id="ARBA00022692"/>
    </source>
</evidence>
<dbReference type="CDD" id="cd07185">
    <property type="entry name" value="OmpA_C-like"/>
    <property type="match status" value="1"/>
</dbReference>
<evidence type="ECO:0000256" key="1">
    <source>
        <dbReference type="ARBA" id="ARBA00004571"/>
    </source>
</evidence>
<dbReference type="PRINTS" id="PR01021">
    <property type="entry name" value="OMPADOMAIN"/>
</dbReference>
<evidence type="ECO:0000256" key="2">
    <source>
        <dbReference type="ARBA" id="ARBA00005710"/>
    </source>
</evidence>
<keyword evidence="10" id="KW-0998">Cell outer membrane</keyword>
<dbReference type="PRINTS" id="PR01022">
    <property type="entry name" value="OUTRMMBRANEA"/>
</dbReference>
<feature type="chain" id="PRO_5041975177" evidence="12">
    <location>
        <begin position="21"/>
        <end position="352"/>
    </location>
</feature>
<dbReference type="PROSITE" id="PS51123">
    <property type="entry name" value="OMPA_2"/>
    <property type="match status" value="1"/>
</dbReference>
<protein>
    <submittedName>
        <fullName evidence="14">Porin OmpA</fullName>
    </submittedName>
</protein>
<comment type="caution">
    <text evidence="14">The sequence shown here is derived from an EMBL/GenBank/DDBJ whole genome shotgun (WGS) entry which is preliminary data.</text>
</comment>
<dbReference type="Proteomes" id="UP000859505">
    <property type="component" value="Unassembled WGS sequence"/>
</dbReference>
<comment type="subcellular location">
    <subcellularLocation>
        <location evidence="1">Cell outer membrane</location>
        <topology evidence="1">Multi-pass membrane protein</topology>
    </subcellularLocation>
</comment>
<keyword evidence="6" id="KW-0406">Ion transport</keyword>
<evidence type="ECO:0000256" key="10">
    <source>
        <dbReference type="ARBA" id="ARBA00023237"/>
    </source>
</evidence>
<organism evidence="14 15">
    <name type="scientific">Aeromonas hydrophila</name>
    <dbReference type="NCBI Taxonomy" id="644"/>
    <lineage>
        <taxon>Bacteria</taxon>
        <taxon>Pseudomonadati</taxon>
        <taxon>Pseudomonadota</taxon>
        <taxon>Gammaproteobacteria</taxon>
        <taxon>Aeromonadales</taxon>
        <taxon>Aeromonadaceae</taxon>
        <taxon>Aeromonas</taxon>
    </lineage>
</organism>
<keyword evidence="4" id="KW-1134">Transmembrane beta strand</keyword>
<comment type="similarity">
    <text evidence="2">Belongs to the outer membrane OOP (TC 1.B.6) superfamily. OmpA family.</text>
</comment>
<keyword evidence="9" id="KW-1015">Disulfide bond</keyword>
<dbReference type="InterPro" id="IPR050330">
    <property type="entry name" value="Bact_OuterMem_StrucFunc"/>
</dbReference>
<dbReference type="SUPFAM" id="SSF103088">
    <property type="entry name" value="OmpA-like"/>
    <property type="match status" value="1"/>
</dbReference>
<keyword evidence="12" id="KW-0732">Signal</keyword>
<gene>
    <name evidence="14" type="primary">ompA</name>
    <name evidence="14" type="ORF">JAJ28_000449</name>
</gene>
<reference evidence="14" key="2">
    <citation type="submission" date="2020-01" db="EMBL/GenBank/DDBJ databases">
        <authorList>
            <consortium name="NCBI Pathogen Detection Project"/>
        </authorList>
    </citation>
    <scope>NUCLEOTIDE SEQUENCE</scope>
    <source>
        <strain evidence="14">OLC2673_Aeromonas</strain>
    </source>
</reference>
<dbReference type="InterPro" id="IPR011250">
    <property type="entry name" value="OMP/PagP_B-barrel"/>
</dbReference>
<evidence type="ECO:0000259" key="13">
    <source>
        <dbReference type="PROSITE" id="PS51123"/>
    </source>
</evidence>
<dbReference type="GO" id="GO:0006811">
    <property type="term" value="P:monoatomic ion transport"/>
    <property type="evidence" value="ECO:0007669"/>
    <property type="project" value="UniProtKB-KW"/>
</dbReference>
<dbReference type="Pfam" id="PF01389">
    <property type="entry name" value="OmpA_membrane"/>
    <property type="match status" value="1"/>
</dbReference>
<evidence type="ECO:0000256" key="11">
    <source>
        <dbReference type="PROSITE-ProRule" id="PRU00473"/>
    </source>
</evidence>
<evidence type="ECO:0000256" key="12">
    <source>
        <dbReference type="SAM" id="SignalP"/>
    </source>
</evidence>
<dbReference type="GO" id="GO:0015288">
    <property type="term" value="F:porin activity"/>
    <property type="evidence" value="ECO:0007669"/>
    <property type="project" value="UniProtKB-KW"/>
</dbReference>
<dbReference type="Gene3D" id="2.40.160.20">
    <property type="match status" value="1"/>
</dbReference>
<keyword evidence="3" id="KW-0813">Transport</keyword>
<dbReference type="InterPro" id="IPR006690">
    <property type="entry name" value="OMPA-like_CS"/>
</dbReference>
<dbReference type="PANTHER" id="PTHR30329:SF21">
    <property type="entry name" value="LIPOPROTEIN YIAD-RELATED"/>
    <property type="match status" value="1"/>
</dbReference>
<evidence type="ECO:0000313" key="14">
    <source>
        <dbReference type="EMBL" id="HAT6342782.1"/>
    </source>
</evidence>
<sequence length="352" mass="37941">MNKTLITLLVSGLLAANAQAAGQDNTWYGGAKLGWSNFYGVDHNQAIKDDYAISEEDKNDVGAGAFLGYQINQNLGVELGYDWLGKYKYTATDKLIPTDISRDEIKAQLAQLTMKIGLPVSESLDLYTRLGGAYAWTDSKQLDNDNGAAFVGALGAEYAFNRDWAARLEYQYTTPLGDKALDKTGAELDNGLLAVGVVYRFGQVAPVVAAPVPAPAPEPVVVDKQFTLSSDVLFDFNKATLKPAAGQALDNLYSQIEQARPKDGVATVIGYTDRIGSDAYNQKLSEQRARTVADYLVGKGLPAGKVNVEGRGKDNPVTGDSCTSKSKKELIVCLAPDRRVEVKVEGISEVQQ</sequence>
<accession>A0AAD3U7L7</accession>
<evidence type="ECO:0000256" key="7">
    <source>
        <dbReference type="ARBA" id="ARBA00023114"/>
    </source>
</evidence>
<dbReference type="EMBL" id="DACTUL010000002">
    <property type="protein sequence ID" value="HAT6342782.1"/>
    <property type="molecule type" value="Genomic_DNA"/>
</dbReference>
<dbReference type="AlphaFoldDB" id="A0AAD3U7L7"/>
<dbReference type="InterPro" id="IPR006664">
    <property type="entry name" value="OMP_bac"/>
</dbReference>
<dbReference type="InterPro" id="IPR006665">
    <property type="entry name" value="OmpA-like"/>
</dbReference>
<evidence type="ECO:0000256" key="6">
    <source>
        <dbReference type="ARBA" id="ARBA00023065"/>
    </source>
</evidence>
<dbReference type="NCBIfam" id="NF008071">
    <property type="entry name" value="PRK10808.1"/>
    <property type="match status" value="1"/>
</dbReference>
<dbReference type="GO" id="GO:0046930">
    <property type="term" value="C:pore complex"/>
    <property type="evidence" value="ECO:0007669"/>
    <property type="project" value="UniProtKB-KW"/>
</dbReference>
<name>A0AAD3U7L7_AERHY</name>
<evidence type="ECO:0000313" key="15">
    <source>
        <dbReference type="Proteomes" id="UP000859505"/>
    </source>
</evidence>
<proteinExistence type="inferred from homology"/>
<feature type="signal peptide" evidence="12">
    <location>
        <begin position="1"/>
        <end position="20"/>
    </location>
</feature>
<keyword evidence="7" id="KW-0626">Porin</keyword>